<dbReference type="GO" id="GO:0003677">
    <property type="term" value="F:DNA binding"/>
    <property type="evidence" value="ECO:0007669"/>
    <property type="project" value="InterPro"/>
</dbReference>
<evidence type="ECO:0000256" key="6">
    <source>
        <dbReference type="ARBA" id="ARBA00047942"/>
    </source>
</evidence>
<dbReference type="PRINTS" id="PR00507">
    <property type="entry name" value="N12N6MTFRASE"/>
</dbReference>
<dbReference type="EMBL" id="BK015770">
    <property type="protein sequence ID" value="DAE24184.1"/>
    <property type="molecule type" value="Genomic_DNA"/>
</dbReference>
<feature type="region of interest" description="Disordered" evidence="7">
    <location>
        <begin position="256"/>
        <end position="285"/>
    </location>
</feature>
<evidence type="ECO:0000256" key="7">
    <source>
        <dbReference type="SAM" id="MobiDB-lite"/>
    </source>
</evidence>
<dbReference type="InterPro" id="IPR051537">
    <property type="entry name" value="DNA_Adenine_Mtase"/>
</dbReference>
<keyword evidence="9" id="KW-0378">Hydrolase</keyword>
<dbReference type="InterPro" id="IPR003356">
    <property type="entry name" value="DNA_methylase_A-5"/>
</dbReference>
<evidence type="ECO:0000256" key="1">
    <source>
        <dbReference type="ARBA" id="ARBA00011900"/>
    </source>
</evidence>
<dbReference type="GO" id="GO:0008170">
    <property type="term" value="F:N-methyltransferase activity"/>
    <property type="evidence" value="ECO:0007669"/>
    <property type="project" value="InterPro"/>
</dbReference>
<comment type="catalytic activity">
    <reaction evidence="6">
        <text>a 2'-deoxyadenosine in DNA + S-adenosyl-L-methionine = an N(6)-methyl-2'-deoxyadenosine in DNA + S-adenosyl-L-homocysteine + H(+)</text>
        <dbReference type="Rhea" id="RHEA:15197"/>
        <dbReference type="Rhea" id="RHEA-COMP:12418"/>
        <dbReference type="Rhea" id="RHEA-COMP:12419"/>
        <dbReference type="ChEBI" id="CHEBI:15378"/>
        <dbReference type="ChEBI" id="CHEBI:57856"/>
        <dbReference type="ChEBI" id="CHEBI:59789"/>
        <dbReference type="ChEBI" id="CHEBI:90615"/>
        <dbReference type="ChEBI" id="CHEBI:90616"/>
        <dbReference type="EC" id="2.1.1.72"/>
    </reaction>
</comment>
<dbReference type="Gene3D" id="3.40.50.150">
    <property type="entry name" value="Vaccinia Virus protein VP39"/>
    <property type="match status" value="1"/>
</dbReference>
<dbReference type="GO" id="GO:0032259">
    <property type="term" value="P:methylation"/>
    <property type="evidence" value="ECO:0007669"/>
    <property type="project" value="UniProtKB-KW"/>
</dbReference>
<feature type="compositionally biased region" description="Basic and acidic residues" evidence="7">
    <location>
        <begin position="257"/>
        <end position="275"/>
    </location>
</feature>
<dbReference type="GO" id="GO:0009007">
    <property type="term" value="F:site-specific DNA-methyltransferase (adenine-specific) activity"/>
    <property type="evidence" value="ECO:0007669"/>
    <property type="project" value="UniProtKB-EC"/>
</dbReference>
<dbReference type="GO" id="GO:0009307">
    <property type="term" value="P:DNA restriction-modification system"/>
    <property type="evidence" value="ECO:0007669"/>
    <property type="project" value="UniProtKB-KW"/>
</dbReference>
<keyword evidence="3" id="KW-0808">Transferase</keyword>
<dbReference type="Pfam" id="PF02384">
    <property type="entry name" value="N6_Mtase"/>
    <property type="match status" value="1"/>
</dbReference>
<evidence type="ECO:0000259" key="8">
    <source>
        <dbReference type="Pfam" id="PF02384"/>
    </source>
</evidence>
<dbReference type="EC" id="2.1.1.72" evidence="1"/>
<evidence type="ECO:0000313" key="9">
    <source>
        <dbReference type="EMBL" id="DAE24184.1"/>
    </source>
</evidence>
<proteinExistence type="predicted"/>
<dbReference type="PANTHER" id="PTHR42933">
    <property type="entry name" value="SLR6095 PROTEIN"/>
    <property type="match status" value="1"/>
</dbReference>
<evidence type="ECO:0000256" key="5">
    <source>
        <dbReference type="ARBA" id="ARBA00022747"/>
    </source>
</evidence>
<name>A0A8S5QYL0_9CAUD</name>
<accession>A0A8S5QYL0</accession>
<evidence type="ECO:0000256" key="3">
    <source>
        <dbReference type="ARBA" id="ARBA00022679"/>
    </source>
</evidence>
<dbReference type="GO" id="GO:0016787">
    <property type="term" value="F:hydrolase activity"/>
    <property type="evidence" value="ECO:0007669"/>
    <property type="project" value="UniProtKB-KW"/>
</dbReference>
<dbReference type="InterPro" id="IPR029063">
    <property type="entry name" value="SAM-dependent_MTases_sf"/>
</dbReference>
<keyword evidence="5" id="KW-0680">Restriction system</keyword>
<keyword evidence="2" id="KW-0489">Methyltransferase</keyword>
<evidence type="ECO:0000256" key="2">
    <source>
        <dbReference type="ARBA" id="ARBA00022603"/>
    </source>
</evidence>
<organism evidence="9">
    <name type="scientific">Caudovirales sp. ctNZz8</name>
    <dbReference type="NCBI Taxonomy" id="2826772"/>
    <lineage>
        <taxon>Viruses</taxon>
        <taxon>Duplodnaviria</taxon>
        <taxon>Heunggongvirae</taxon>
        <taxon>Uroviricota</taxon>
        <taxon>Caudoviricetes</taxon>
    </lineage>
</organism>
<feature type="domain" description="DNA methylase adenine-specific" evidence="8">
    <location>
        <begin position="109"/>
        <end position="212"/>
    </location>
</feature>
<sequence>MKNALRHVRGESQKNIVRLIEDLCGRYSRWDIWQDFIIMSAIAIANTMGGPQAKAREDMYRSRAEKYSTKELNIFADMLFEVVAELERDPEQDFLGELFMALGLGNEWKGQFFTPYSVCRAMSAITYAPDMSARIEKQGWVSVNDPACGAGALLIAFANECQKQHINYQTSVLFVAQDIDFLAGCMCYIQLSLLGCPGYVVIDDSLLHPSVSYDGRGLLPKDGPQVWYTPMFFRDVWHYRRIGAQMDLLFRNAAEQMPEKEPTSAEPPEQEKPLSEAKGGQLTLF</sequence>
<dbReference type="SUPFAM" id="SSF53335">
    <property type="entry name" value="S-adenosyl-L-methionine-dependent methyltransferases"/>
    <property type="match status" value="1"/>
</dbReference>
<protein>
    <recommendedName>
        <fullName evidence="1">site-specific DNA-methyltransferase (adenine-specific)</fullName>
        <ecNumber evidence="1">2.1.1.72</ecNumber>
    </recommendedName>
</protein>
<evidence type="ECO:0000256" key="4">
    <source>
        <dbReference type="ARBA" id="ARBA00022691"/>
    </source>
</evidence>
<keyword evidence="4" id="KW-0949">S-adenosyl-L-methionine</keyword>
<dbReference type="PANTHER" id="PTHR42933:SF1">
    <property type="entry name" value="SITE-SPECIFIC DNA-METHYLTRANSFERASE (ADENINE-SPECIFIC)"/>
    <property type="match status" value="1"/>
</dbReference>
<reference evidence="9" key="1">
    <citation type="journal article" date="2021" name="Proc. Natl. Acad. Sci. U.S.A.">
        <title>A Catalog of Tens of Thousands of Viruses from Human Metagenomes Reveals Hidden Associations with Chronic Diseases.</title>
        <authorList>
            <person name="Tisza M.J."/>
            <person name="Buck C.B."/>
        </authorList>
    </citation>
    <scope>NUCLEOTIDE SEQUENCE</scope>
    <source>
        <strain evidence="9">CtNZz8</strain>
    </source>
</reference>